<dbReference type="InterPro" id="IPR024512">
    <property type="entry name" value="Ser_palmitoyltrfase_ssu-like"/>
</dbReference>
<comment type="caution">
    <text evidence="16">The sequence shown here is derived from an EMBL/GenBank/DDBJ whole genome shotgun (WGS) entry which is preliminary data.</text>
</comment>
<dbReference type="OrthoDB" id="202672at2759"/>
<evidence type="ECO:0000256" key="6">
    <source>
        <dbReference type="ARBA" id="ARBA00022989"/>
    </source>
</evidence>
<keyword evidence="4" id="KW-0256">Endoplasmic reticulum</keyword>
<evidence type="ECO:0000256" key="12">
    <source>
        <dbReference type="ARBA" id="ARBA00042334"/>
    </source>
</evidence>
<dbReference type="Pfam" id="PF11779">
    <property type="entry name" value="SPT_ssu-like"/>
    <property type="match status" value="1"/>
</dbReference>
<feature type="transmembrane region" description="Helical" evidence="15">
    <location>
        <begin position="73"/>
        <end position="93"/>
    </location>
</feature>
<protein>
    <recommendedName>
        <fullName evidence="10">Serine palmitoyltransferase small subunit B</fullName>
    </recommendedName>
    <alternativeName>
        <fullName evidence="12">Protein ADMP</fullName>
    </alternativeName>
    <alternativeName>
        <fullName evidence="11">Small subunit of serine palmitoyltransferase B</fullName>
    </alternativeName>
</protein>
<comment type="similarity">
    <text evidence="9">Belongs to the SPTSS family. SPTSSB subfamily.</text>
</comment>
<evidence type="ECO:0000256" key="11">
    <source>
        <dbReference type="ARBA" id="ARBA00041982"/>
    </source>
</evidence>
<keyword evidence="8 15" id="KW-0472">Membrane</keyword>
<gene>
    <name evidence="16" type="ORF">GE061_001372</name>
</gene>
<dbReference type="GO" id="GO:0005789">
    <property type="term" value="C:endoplasmic reticulum membrane"/>
    <property type="evidence" value="ECO:0007669"/>
    <property type="project" value="UniProtKB-SubCell"/>
</dbReference>
<comment type="subcellular location">
    <subcellularLocation>
        <location evidence="1">Endoplasmic reticulum membrane</location>
        <topology evidence="1">Multi-pass membrane protein</topology>
    </subcellularLocation>
</comment>
<dbReference type="Proteomes" id="UP000466442">
    <property type="component" value="Linkage Group LG1"/>
</dbReference>
<comment type="function">
    <text evidence="13">Component of the serine palmitoyltransferase multisubunit enzyme (SPT) that catalyzes the initial and rate-limiting step in sphingolipid biosynthesis by condensing L-serine and activated acyl-CoA (most commonly palmitoyl-CoA) to form long-chain bases. The SPT complex is composed of SPTLC1, SPTLC2 or SPTLC3 and SPTSSA or SPTSSB. Within this complex, the heterodimer consisting of SPTLC1 and SPTLC2/SPTLC3 forms the catalytic core. Within the SPT complex, SPTSSB stimulates the catalytic activity and plays a role in substrate specificity. SPT complexes with this subunit showing a preference for longer acyl-CoAs. The SPTLC1-SPTLC2-SPTSSB complex shows a strong preference for C18-CoA substrate, while the SPTLC1-SPTLC3-SPTSSB isozyme displays an ability to use a broader range of acyl-CoAs, without apparent preference.</text>
</comment>
<dbReference type="PANTHER" id="PTHR28612">
    <property type="entry name" value="SERINE PALMITOYLTRANSFERASE SMALL SUBUNIT B"/>
    <property type="match status" value="1"/>
</dbReference>
<evidence type="ECO:0000256" key="2">
    <source>
        <dbReference type="ARBA" id="ARBA00005189"/>
    </source>
</evidence>
<dbReference type="AlphaFoldDB" id="A0A8S9Y6W7"/>
<sequence length="118" mass="13551">MQPDLVSAQVGVAPAVKGFATHYATRDSHRMITMKTEPSGDLLTRAKRSVSYWYTQYELILCINMFEPWEKMLLNTFIAATALMVCYSSFVYLPNYMISLVNRSLLFMQQRPEVSPEV</sequence>
<evidence type="ECO:0000256" key="8">
    <source>
        <dbReference type="ARBA" id="ARBA00023136"/>
    </source>
</evidence>
<dbReference type="GO" id="GO:0006665">
    <property type="term" value="P:sphingolipid metabolic process"/>
    <property type="evidence" value="ECO:0007669"/>
    <property type="project" value="UniProtKB-KW"/>
</dbReference>
<keyword evidence="6 15" id="KW-1133">Transmembrane helix</keyword>
<reference evidence="16" key="1">
    <citation type="journal article" date="2021" name="Mol. Ecol. Resour.">
        <title>Apolygus lucorum genome provides insights into omnivorousness and mesophyll feeding.</title>
        <authorList>
            <person name="Liu Y."/>
            <person name="Liu H."/>
            <person name="Wang H."/>
            <person name="Huang T."/>
            <person name="Liu B."/>
            <person name="Yang B."/>
            <person name="Yin L."/>
            <person name="Li B."/>
            <person name="Zhang Y."/>
            <person name="Zhang S."/>
            <person name="Jiang F."/>
            <person name="Zhang X."/>
            <person name="Ren Y."/>
            <person name="Wang B."/>
            <person name="Wang S."/>
            <person name="Lu Y."/>
            <person name="Wu K."/>
            <person name="Fan W."/>
            <person name="Wang G."/>
        </authorList>
    </citation>
    <scope>NUCLEOTIDE SEQUENCE</scope>
    <source>
        <strain evidence="16">12Hb</strain>
    </source>
</reference>
<proteinExistence type="inferred from homology"/>
<comment type="pathway">
    <text evidence="2">Lipid metabolism.</text>
</comment>
<evidence type="ECO:0000256" key="15">
    <source>
        <dbReference type="SAM" id="Phobius"/>
    </source>
</evidence>
<keyword evidence="7" id="KW-0443">Lipid metabolism</keyword>
<evidence type="ECO:0000256" key="3">
    <source>
        <dbReference type="ARBA" id="ARBA00022692"/>
    </source>
</evidence>
<evidence type="ECO:0000313" key="16">
    <source>
        <dbReference type="EMBL" id="KAF6217020.1"/>
    </source>
</evidence>
<evidence type="ECO:0000256" key="13">
    <source>
        <dbReference type="ARBA" id="ARBA00045772"/>
    </source>
</evidence>
<comment type="subunit">
    <text evidence="14">Component of the serine palmitoyltransferase (SPT) complex, which is composed of SPTLC1, SPTLC2 or SPTLC3 and SPTSSA or SPTSSB. The heterodimer consisting of SPTLC1 and SPTLC2/SPTLC3 forms the catalytic core of the enzyme, while SPTSSA or SPTSSB subunits determine substrate specificity. SPT also interacts with ORMDL proteins, especially ORMDL3, which negatively regulate SPT activity in the presence of ceramides.</text>
</comment>
<evidence type="ECO:0000256" key="9">
    <source>
        <dbReference type="ARBA" id="ARBA00038059"/>
    </source>
</evidence>
<dbReference type="EMBL" id="WIXP02000001">
    <property type="protein sequence ID" value="KAF6217020.1"/>
    <property type="molecule type" value="Genomic_DNA"/>
</dbReference>
<name>A0A8S9Y6W7_APOLU</name>
<organism evidence="16 17">
    <name type="scientific">Apolygus lucorum</name>
    <name type="common">Small green plant bug</name>
    <name type="synonym">Lygocoris lucorum</name>
    <dbReference type="NCBI Taxonomy" id="248454"/>
    <lineage>
        <taxon>Eukaryota</taxon>
        <taxon>Metazoa</taxon>
        <taxon>Ecdysozoa</taxon>
        <taxon>Arthropoda</taxon>
        <taxon>Hexapoda</taxon>
        <taxon>Insecta</taxon>
        <taxon>Pterygota</taxon>
        <taxon>Neoptera</taxon>
        <taxon>Paraneoptera</taxon>
        <taxon>Hemiptera</taxon>
        <taxon>Heteroptera</taxon>
        <taxon>Panheteroptera</taxon>
        <taxon>Cimicomorpha</taxon>
        <taxon>Miridae</taxon>
        <taxon>Mirini</taxon>
        <taxon>Apolygus</taxon>
    </lineage>
</organism>
<evidence type="ECO:0000256" key="1">
    <source>
        <dbReference type="ARBA" id="ARBA00004477"/>
    </source>
</evidence>
<evidence type="ECO:0000256" key="4">
    <source>
        <dbReference type="ARBA" id="ARBA00022824"/>
    </source>
</evidence>
<evidence type="ECO:0000256" key="14">
    <source>
        <dbReference type="ARBA" id="ARBA00046416"/>
    </source>
</evidence>
<keyword evidence="5" id="KW-0746">Sphingolipid metabolism</keyword>
<keyword evidence="3 15" id="KW-0812">Transmembrane</keyword>
<keyword evidence="17" id="KW-1185">Reference proteome</keyword>
<evidence type="ECO:0000256" key="10">
    <source>
        <dbReference type="ARBA" id="ARBA00041140"/>
    </source>
</evidence>
<dbReference type="PANTHER" id="PTHR28612:SF1">
    <property type="entry name" value="SERINE PALMITOYLTRANSFERASE SMALL SUBUNIT B"/>
    <property type="match status" value="1"/>
</dbReference>
<accession>A0A8S9Y6W7</accession>
<evidence type="ECO:0000313" key="17">
    <source>
        <dbReference type="Proteomes" id="UP000466442"/>
    </source>
</evidence>
<evidence type="ECO:0000256" key="5">
    <source>
        <dbReference type="ARBA" id="ARBA00022919"/>
    </source>
</evidence>
<evidence type="ECO:0000256" key="7">
    <source>
        <dbReference type="ARBA" id="ARBA00023098"/>
    </source>
</evidence>